<evidence type="ECO:0000313" key="1">
    <source>
        <dbReference type="EMBL" id="KAI0058957.1"/>
    </source>
</evidence>
<keyword evidence="2" id="KW-1185">Reference proteome</keyword>
<reference evidence="1" key="1">
    <citation type="submission" date="2021-03" db="EMBL/GenBank/DDBJ databases">
        <authorList>
            <consortium name="DOE Joint Genome Institute"/>
            <person name="Ahrendt S."/>
            <person name="Looney B.P."/>
            <person name="Miyauchi S."/>
            <person name="Morin E."/>
            <person name="Drula E."/>
            <person name="Courty P.E."/>
            <person name="Chicoki N."/>
            <person name="Fauchery L."/>
            <person name="Kohler A."/>
            <person name="Kuo A."/>
            <person name="Labutti K."/>
            <person name="Pangilinan J."/>
            <person name="Lipzen A."/>
            <person name="Riley R."/>
            <person name="Andreopoulos W."/>
            <person name="He G."/>
            <person name="Johnson J."/>
            <person name="Barry K.W."/>
            <person name="Grigoriev I.V."/>
            <person name="Nagy L."/>
            <person name="Hibbett D."/>
            <person name="Henrissat B."/>
            <person name="Matheny P.B."/>
            <person name="Labbe J."/>
            <person name="Martin F."/>
        </authorList>
    </citation>
    <scope>NUCLEOTIDE SEQUENCE</scope>
    <source>
        <strain evidence="1">HHB10654</strain>
    </source>
</reference>
<accession>A0ACB8SRW5</accession>
<protein>
    <submittedName>
        <fullName evidence="1">Uncharacterized protein</fullName>
    </submittedName>
</protein>
<gene>
    <name evidence="1" type="ORF">BV25DRAFT_1918869</name>
</gene>
<dbReference type="Proteomes" id="UP000814140">
    <property type="component" value="Unassembled WGS sequence"/>
</dbReference>
<name>A0ACB8SRW5_9AGAM</name>
<reference evidence="1" key="2">
    <citation type="journal article" date="2022" name="New Phytol.">
        <title>Evolutionary transition to the ectomycorrhizal habit in the genomes of a hyperdiverse lineage of mushroom-forming fungi.</title>
        <authorList>
            <person name="Looney B."/>
            <person name="Miyauchi S."/>
            <person name="Morin E."/>
            <person name="Drula E."/>
            <person name="Courty P.E."/>
            <person name="Kohler A."/>
            <person name="Kuo A."/>
            <person name="LaButti K."/>
            <person name="Pangilinan J."/>
            <person name="Lipzen A."/>
            <person name="Riley R."/>
            <person name="Andreopoulos W."/>
            <person name="He G."/>
            <person name="Johnson J."/>
            <person name="Nolan M."/>
            <person name="Tritt A."/>
            <person name="Barry K.W."/>
            <person name="Grigoriev I.V."/>
            <person name="Nagy L.G."/>
            <person name="Hibbett D."/>
            <person name="Henrissat B."/>
            <person name="Matheny P.B."/>
            <person name="Labbe J."/>
            <person name="Martin F.M."/>
        </authorList>
    </citation>
    <scope>NUCLEOTIDE SEQUENCE</scope>
    <source>
        <strain evidence="1">HHB10654</strain>
    </source>
</reference>
<evidence type="ECO:0000313" key="2">
    <source>
        <dbReference type="Proteomes" id="UP000814140"/>
    </source>
</evidence>
<comment type="caution">
    <text evidence="1">The sequence shown here is derived from an EMBL/GenBank/DDBJ whole genome shotgun (WGS) entry which is preliminary data.</text>
</comment>
<dbReference type="EMBL" id="MU277230">
    <property type="protein sequence ID" value="KAI0058957.1"/>
    <property type="molecule type" value="Genomic_DNA"/>
</dbReference>
<proteinExistence type="predicted"/>
<organism evidence="1 2">
    <name type="scientific">Artomyces pyxidatus</name>
    <dbReference type="NCBI Taxonomy" id="48021"/>
    <lineage>
        <taxon>Eukaryota</taxon>
        <taxon>Fungi</taxon>
        <taxon>Dikarya</taxon>
        <taxon>Basidiomycota</taxon>
        <taxon>Agaricomycotina</taxon>
        <taxon>Agaricomycetes</taxon>
        <taxon>Russulales</taxon>
        <taxon>Auriscalpiaceae</taxon>
        <taxon>Artomyces</taxon>
    </lineage>
</organism>
<sequence>MPSVLGYRVSIVSHGQEMDHHGVYYDRNTAVCYIQSDVGKEFEIQYDDYNEGGTFMDVECFIDGQRVAKKTADPGQRRKRISGVRTSATTCAAFKFSAIVVVDDDEANGVTGGPCMGLIEVRLHRVQLVGRHTTQRMYQPRPSPLNSAPISEKSKKGGWHQISLGSSQTSHWRPSTVYSSMLDSVRHPLAVFRFYYRPKEILQAEGIIARPWSSASHDNDVGDRSHPSANHKRALTHDKDPGDPRARKRSRGQAMLTPGPHWNPAAVHSPTSHPRTTLAESSNWDLDRRPVPAANSLHHDYLLHSGTATGQKSTPSREVIEVDSDDDVKLELHSPIRAAFPREVIDLTLDED</sequence>